<accession>A0A402DMY6</accession>
<protein>
    <recommendedName>
        <fullName evidence="4">Type II secretion system protein GspF domain-containing protein</fullName>
    </recommendedName>
</protein>
<comment type="caution">
    <text evidence="2">The sequence shown here is derived from an EMBL/GenBank/DDBJ whole genome shotgun (WGS) entry which is preliminary data.</text>
</comment>
<sequence>MSGALTGAAVALAVLALAPLGRPVVGRRPHDAMRRRPGAAADARDHLGRRAARGVSRGRPGDARRAGPGLAGRGAAVDLVGALHDTAARVRSGARPAAAWSETLGRGGVGPVPTVEDLLGAHRNPGRDLVDRATAAVAAARLAEDLGMPLADVLEQVARAVAADEEHESDVAAAVAGPRSTARVLALLPGAGLVLGTLLGADPVGSVVAGGAGTVSAAAGCALLGAGWWWTRALLARTAAAGRRPT</sequence>
<keyword evidence="3" id="KW-1185">Reference proteome</keyword>
<gene>
    <name evidence="2" type="ORF">CBZ_05040</name>
</gene>
<dbReference type="EMBL" id="BIMR01000024">
    <property type="protein sequence ID" value="GCE75448.1"/>
    <property type="molecule type" value="Genomic_DNA"/>
</dbReference>
<name>A0A402DMY6_9CELL</name>
<reference evidence="2 3" key="1">
    <citation type="submission" date="2019-01" db="EMBL/GenBank/DDBJ databases">
        <title>Draft genome sequence of Cellulomonas takizawaensis strain TKZ-21.</title>
        <authorList>
            <person name="Yamamura H."/>
            <person name="Hayashi T."/>
            <person name="Hamada M."/>
            <person name="Serisawa Y."/>
            <person name="Matsuyama K."/>
            <person name="Nakagawa Y."/>
            <person name="Otoguro M."/>
            <person name="Yanagida F."/>
            <person name="Hayakawa M."/>
        </authorList>
    </citation>
    <scope>NUCLEOTIDE SEQUENCE [LARGE SCALE GENOMIC DNA]</scope>
    <source>
        <strain evidence="2 3">NBRC12680</strain>
    </source>
</reference>
<evidence type="ECO:0000313" key="2">
    <source>
        <dbReference type="EMBL" id="GCE75448.1"/>
    </source>
</evidence>
<dbReference type="AlphaFoldDB" id="A0A402DMY6"/>
<dbReference type="Proteomes" id="UP000289954">
    <property type="component" value="Unassembled WGS sequence"/>
</dbReference>
<organism evidence="2 3">
    <name type="scientific">Cellulomonas biazotea</name>
    <dbReference type="NCBI Taxonomy" id="1709"/>
    <lineage>
        <taxon>Bacteria</taxon>
        <taxon>Bacillati</taxon>
        <taxon>Actinomycetota</taxon>
        <taxon>Actinomycetes</taxon>
        <taxon>Micrococcales</taxon>
        <taxon>Cellulomonadaceae</taxon>
        <taxon>Cellulomonas</taxon>
    </lineage>
</organism>
<evidence type="ECO:0000256" key="1">
    <source>
        <dbReference type="SAM" id="MobiDB-lite"/>
    </source>
</evidence>
<evidence type="ECO:0008006" key="4">
    <source>
        <dbReference type="Google" id="ProtNLM"/>
    </source>
</evidence>
<feature type="region of interest" description="Disordered" evidence="1">
    <location>
        <begin position="24"/>
        <end position="70"/>
    </location>
</feature>
<evidence type="ECO:0000313" key="3">
    <source>
        <dbReference type="Proteomes" id="UP000289954"/>
    </source>
</evidence>
<proteinExistence type="predicted"/>